<dbReference type="Proteomes" id="UP000308600">
    <property type="component" value="Unassembled WGS sequence"/>
</dbReference>
<name>A0ACD2ZZJ7_9AGAR</name>
<keyword evidence="2" id="KW-1185">Reference proteome</keyword>
<accession>A0ACD2ZZJ7</accession>
<evidence type="ECO:0000313" key="1">
    <source>
        <dbReference type="EMBL" id="TFK58767.1"/>
    </source>
</evidence>
<proteinExistence type="predicted"/>
<feature type="non-terminal residue" evidence="1">
    <location>
        <position position="1"/>
    </location>
</feature>
<organism evidence="1 2">
    <name type="scientific">Pluteus cervinus</name>
    <dbReference type="NCBI Taxonomy" id="181527"/>
    <lineage>
        <taxon>Eukaryota</taxon>
        <taxon>Fungi</taxon>
        <taxon>Dikarya</taxon>
        <taxon>Basidiomycota</taxon>
        <taxon>Agaricomycotina</taxon>
        <taxon>Agaricomycetes</taxon>
        <taxon>Agaricomycetidae</taxon>
        <taxon>Agaricales</taxon>
        <taxon>Pluteineae</taxon>
        <taxon>Pluteaceae</taxon>
        <taxon>Pluteus</taxon>
    </lineage>
</organism>
<dbReference type="EMBL" id="ML209203">
    <property type="protein sequence ID" value="TFK58767.1"/>
    <property type="molecule type" value="Genomic_DNA"/>
</dbReference>
<protein>
    <submittedName>
        <fullName evidence="1">Cytochrome P450</fullName>
    </submittedName>
</protein>
<sequence>HEEIDRVIGRHRLPNFGDRDSLPYVNAIVKEVLRWHPVSPLGLPHRLTQDDWYNGYFLPKGTIVVSNIYGINRDPDMFPNPDKFDPERYFDESQDRTKTQEFDDTHGQGHFSYGFGRRVCVGMNLANNALFIHMVSVLWAVTIKKAGDPDGREITPDTSKFIDDGLVVRPEQFPCVIKTRGGEVAQTLNIESEKAVN</sequence>
<gene>
    <name evidence="1" type="ORF">BDN72DRAFT_681809</name>
</gene>
<reference evidence="1 2" key="1">
    <citation type="journal article" date="2019" name="Nat. Ecol. Evol.">
        <title>Megaphylogeny resolves global patterns of mushroom evolution.</title>
        <authorList>
            <person name="Varga T."/>
            <person name="Krizsan K."/>
            <person name="Foldi C."/>
            <person name="Dima B."/>
            <person name="Sanchez-Garcia M."/>
            <person name="Sanchez-Ramirez S."/>
            <person name="Szollosi G.J."/>
            <person name="Szarkandi J.G."/>
            <person name="Papp V."/>
            <person name="Albert L."/>
            <person name="Andreopoulos W."/>
            <person name="Angelini C."/>
            <person name="Antonin V."/>
            <person name="Barry K.W."/>
            <person name="Bougher N.L."/>
            <person name="Buchanan P."/>
            <person name="Buyck B."/>
            <person name="Bense V."/>
            <person name="Catcheside P."/>
            <person name="Chovatia M."/>
            <person name="Cooper J."/>
            <person name="Damon W."/>
            <person name="Desjardin D."/>
            <person name="Finy P."/>
            <person name="Geml J."/>
            <person name="Haridas S."/>
            <person name="Hughes K."/>
            <person name="Justo A."/>
            <person name="Karasinski D."/>
            <person name="Kautmanova I."/>
            <person name="Kiss B."/>
            <person name="Kocsube S."/>
            <person name="Kotiranta H."/>
            <person name="LaButti K.M."/>
            <person name="Lechner B.E."/>
            <person name="Liimatainen K."/>
            <person name="Lipzen A."/>
            <person name="Lukacs Z."/>
            <person name="Mihaltcheva S."/>
            <person name="Morgado L.N."/>
            <person name="Niskanen T."/>
            <person name="Noordeloos M.E."/>
            <person name="Ohm R.A."/>
            <person name="Ortiz-Santana B."/>
            <person name="Ovrebo C."/>
            <person name="Racz N."/>
            <person name="Riley R."/>
            <person name="Savchenko A."/>
            <person name="Shiryaev A."/>
            <person name="Soop K."/>
            <person name="Spirin V."/>
            <person name="Szebenyi C."/>
            <person name="Tomsovsky M."/>
            <person name="Tulloss R.E."/>
            <person name="Uehling J."/>
            <person name="Grigoriev I.V."/>
            <person name="Vagvolgyi C."/>
            <person name="Papp T."/>
            <person name="Martin F.M."/>
            <person name="Miettinen O."/>
            <person name="Hibbett D.S."/>
            <person name="Nagy L.G."/>
        </authorList>
    </citation>
    <scope>NUCLEOTIDE SEQUENCE [LARGE SCALE GENOMIC DNA]</scope>
    <source>
        <strain evidence="1 2">NL-1719</strain>
    </source>
</reference>
<evidence type="ECO:0000313" key="2">
    <source>
        <dbReference type="Proteomes" id="UP000308600"/>
    </source>
</evidence>